<dbReference type="Gene3D" id="1.20.1280.50">
    <property type="match status" value="1"/>
</dbReference>
<proteinExistence type="predicted"/>
<comment type="caution">
    <text evidence="2">The sequence shown here is derived from an EMBL/GenBank/DDBJ whole genome shotgun (WGS) entry which is preliminary data.</text>
</comment>
<dbReference type="SUPFAM" id="SSF81383">
    <property type="entry name" value="F-box domain"/>
    <property type="match status" value="1"/>
</dbReference>
<name>A0A8H6X779_9AGAR</name>
<dbReference type="Proteomes" id="UP000623467">
    <property type="component" value="Unassembled WGS sequence"/>
</dbReference>
<dbReference type="InterPro" id="IPR001810">
    <property type="entry name" value="F-box_dom"/>
</dbReference>
<protein>
    <submittedName>
        <fullName evidence="2">F-box domain-containing protein</fullName>
    </submittedName>
</protein>
<keyword evidence="3" id="KW-1185">Reference proteome</keyword>
<dbReference type="OrthoDB" id="2269034at2759"/>
<dbReference type="Gene3D" id="3.80.10.10">
    <property type="entry name" value="Ribonuclease Inhibitor"/>
    <property type="match status" value="1"/>
</dbReference>
<dbReference type="InterPro" id="IPR032675">
    <property type="entry name" value="LRR_dom_sf"/>
</dbReference>
<reference evidence="2" key="1">
    <citation type="submission" date="2020-05" db="EMBL/GenBank/DDBJ databases">
        <title>Mycena genomes resolve the evolution of fungal bioluminescence.</title>
        <authorList>
            <person name="Tsai I.J."/>
        </authorList>
    </citation>
    <scope>NUCLEOTIDE SEQUENCE</scope>
    <source>
        <strain evidence="2">160909Yilan</strain>
    </source>
</reference>
<dbReference type="InterPro" id="IPR036047">
    <property type="entry name" value="F-box-like_dom_sf"/>
</dbReference>
<evidence type="ECO:0000259" key="1">
    <source>
        <dbReference type="Pfam" id="PF12937"/>
    </source>
</evidence>
<gene>
    <name evidence="2" type="ORF">MSAN_02343800</name>
</gene>
<sequence length="408" mass="46749">MSSEQDTSTYRNNRALFSMRGVVLEQRERTRKSSKADIERFTEESEFKIISLESQIDTLIELRDREHAYVAALRHLISPIHTLPVELLAEIFDLTIRDYTHVQDAHRISQVCSDWRQLVHGTPRLWTRPIQIHLQKRRTDDREQAYLDGLMAWLTRSAPLAVPVSVLADADIYHHMPEQILRTAPRWRSLHFDDVEISFLSHLAEARLDNLEELDLGERNFNLDLHDADDFEKDDLASFTTVPRLQKLRMHNYSDTLSIFVPWAQLTNLILGAHCSNIALDILAQCTNLSQATVSTTGRFSRPEAKQSIPALNHLRVLTLPFFGSAENAGKAMLFLDHLPTPALQKLTLDFGDTVDPRWSEPHFISFQQQAPNITCLELQYSELTSAELIIAIRHVSFPHPPEASLLL</sequence>
<dbReference type="Pfam" id="PF12937">
    <property type="entry name" value="F-box-like"/>
    <property type="match status" value="1"/>
</dbReference>
<accession>A0A8H6X779</accession>
<dbReference type="AlphaFoldDB" id="A0A8H6X779"/>
<evidence type="ECO:0000313" key="2">
    <source>
        <dbReference type="EMBL" id="KAF7335330.1"/>
    </source>
</evidence>
<feature type="domain" description="F-box" evidence="1">
    <location>
        <begin position="81"/>
        <end position="129"/>
    </location>
</feature>
<dbReference type="EMBL" id="JACAZH010000041">
    <property type="protein sequence ID" value="KAF7335330.1"/>
    <property type="molecule type" value="Genomic_DNA"/>
</dbReference>
<evidence type="ECO:0000313" key="3">
    <source>
        <dbReference type="Proteomes" id="UP000623467"/>
    </source>
</evidence>
<dbReference type="SUPFAM" id="SSF52047">
    <property type="entry name" value="RNI-like"/>
    <property type="match status" value="1"/>
</dbReference>
<organism evidence="2 3">
    <name type="scientific">Mycena sanguinolenta</name>
    <dbReference type="NCBI Taxonomy" id="230812"/>
    <lineage>
        <taxon>Eukaryota</taxon>
        <taxon>Fungi</taxon>
        <taxon>Dikarya</taxon>
        <taxon>Basidiomycota</taxon>
        <taxon>Agaricomycotina</taxon>
        <taxon>Agaricomycetes</taxon>
        <taxon>Agaricomycetidae</taxon>
        <taxon>Agaricales</taxon>
        <taxon>Marasmiineae</taxon>
        <taxon>Mycenaceae</taxon>
        <taxon>Mycena</taxon>
    </lineage>
</organism>